<sequence>MASCDMKCIMLTYRVLPIDINGGIGLSVFSSTVFAISNFRVSLRVTSLQFGKASKLNEKCLSNHAGAVYQWKIFLNERDMLTNKTYVEVEEKQCSS</sequence>
<evidence type="ECO:0000313" key="3">
    <source>
        <dbReference type="Proteomes" id="UP000324832"/>
    </source>
</evidence>
<dbReference type="AlphaFoldDB" id="A0A5E4R3F5"/>
<keyword evidence="1" id="KW-1133">Transmembrane helix</keyword>
<dbReference type="EMBL" id="FZQP02006849">
    <property type="protein sequence ID" value="VVD04274.1"/>
    <property type="molecule type" value="Genomic_DNA"/>
</dbReference>
<accession>A0A5E4R3F5</accession>
<feature type="transmembrane region" description="Helical" evidence="1">
    <location>
        <begin position="20"/>
        <end position="39"/>
    </location>
</feature>
<feature type="non-terminal residue" evidence="2">
    <location>
        <position position="96"/>
    </location>
</feature>
<protein>
    <submittedName>
        <fullName evidence="2">Uncharacterized protein</fullName>
    </submittedName>
</protein>
<dbReference type="Proteomes" id="UP000324832">
    <property type="component" value="Unassembled WGS sequence"/>
</dbReference>
<reference evidence="2 3" key="1">
    <citation type="submission" date="2017-07" db="EMBL/GenBank/DDBJ databases">
        <authorList>
            <person name="Talla V."/>
            <person name="Backstrom N."/>
        </authorList>
    </citation>
    <scope>NUCLEOTIDE SEQUENCE [LARGE SCALE GENOMIC DNA]</scope>
</reference>
<organism evidence="2 3">
    <name type="scientific">Leptidea sinapis</name>
    <dbReference type="NCBI Taxonomy" id="189913"/>
    <lineage>
        <taxon>Eukaryota</taxon>
        <taxon>Metazoa</taxon>
        <taxon>Ecdysozoa</taxon>
        <taxon>Arthropoda</taxon>
        <taxon>Hexapoda</taxon>
        <taxon>Insecta</taxon>
        <taxon>Pterygota</taxon>
        <taxon>Neoptera</taxon>
        <taxon>Endopterygota</taxon>
        <taxon>Lepidoptera</taxon>
        <taxon>Glossata</taxon>
        <taxon>Ditrysia</taxon>
        <taxon>Papilionoidea</taxon>
        <taxon>Pieridae</taxon>
        <taxon>Dismorphiinae</taxon>
        <taxon>Leptidea</taxon>
    </lineage>
</organism>
<proteinExistence type="predicted"/>
<evidence type="ECO:0000256" key="1">
    <source>
        <dbReference type="SAM" id="Phobius"/>
    </source>
</evidence>
<keyword evidence="1" id="KW-0472">Membrane</keyword>
<keyword evidence="3" id="KW-1185">Reference proteome</keyword>
<evidence type="ECO:0000313" key="2">
    <source>
        <dbReference type="EMBL" id="VVD04274.1"/>
    </source>
</evidence>
<name>A0A5E4R3F5_9NEOP</name>
<gene>
    <name evidence="2" type="ORF">LSINAPIS_LOCUS14065</name>
</gene>
<keyword evidence="1" id="KW-0812">Transmembrane</keyword>